<dbReference type="InterPro" id="IPR050680">
    <property type="entry name" value="YpeA/RimI_acetyltransf"/>
</dbReference>
<comment type="caution">
    <text evidence="4">The sequence shown here is derived from an EMBL/GenBank/DDBJ whole genome shotgun (WGS) entry which is preliminary data.</text>
</comment>
<dbReference type="EMBL" id="QGTW01000025">
    <property type="protein sequence ID" value="PWW17524.1"/>
    <property type="molecule type" value="Genomic_DNA"/>
</dbReference>
<evidence type="ECO:0000313" key="5">
    <source>
        <dbReference type="Proteomes" id="UP000247150"/>
    </source>
</evidence>
<accession>A0A2V2ZDB5</accession>
<dbReference type="OrthoDB" id="4228396at2"/>
<dbReference type="Gene3D" id="3.40.630.30">
    <property type="match status" value="1"/>
</dbReference>
<dbReference type="AlphaFoldDB" id="A0A2V2ZDB5"/>
<sequence>MKIKKLSQCSLEEALTAWNKGFEGYLVPIKMDMEAFINRVVHEGLSPEKSIIAFMHEEPSGIIMTGIREVSGRKIAWNGGTGIAPEYRGKGLSVAMMEEVQNIYIEEGVNIAVLESIEENERAIRLYKKMGYEVTDHLLYLYKKVGRKELKPFRTLLIKRVYPEQLKALDFYDGDAAWQCQWESVRFGEAAVFISPEGEEAGYILYKRVLDSSGRPDRIIIYQLKYSQSSTLKKGMIERVLSTLFLDSDDRLDITVLNISANNPSSKALLKMGFKNKFGQVMMKKYL</sequence>
<evidence type="ECO:0000313" key="4">
    <source>
        <dbReference type="EMBL" id="PWW17524.1"/>
    </source>
</evidence>
<dbReference type="InterPro" id="IPR000182">
    <property type="entry name" value="GNAT_dom"/>
</dbReference>
<dbReference type="CDD" id="cd04301">
    <property type="entry name" value="NAT_SF"/>
    <property type="match status" value="1"/>
</dbReference>
<evidence type="ECO:0000256" key="1">
    <source>
        <dbReference type="ARBA" id="ARBA00022679"/>
    </source>
</evidence>
<dbReference type="Pfam" id="PF00583">
    <property type="entry name" value="Acetyltransf_1"/>
    <property type="match status" value="1"/>
</dbReference>
<dbReference type="Proteomes" id="UP000247150">
    <property type="component" value="Unassembled WGS sequence"/>
</dbReference>
<dbReference type="InterPro" id="IPR016181">
    <property type="entry name" value="Acyl_CoA_acyltransferase"/>
</dbReference>
<protein>
    <submittedName>
        <fullName evidence="4">Acetyltransferase (GNAT) family protein</fullName>
    </submittedName>
</protein>
<gene>
    <name evidence="4" type="ORF">DFO73_12522</name>
</gene>
<reference evidence="4 5" key="1">
    <citation type="submission" date="2018-05" db="EMBL/GenBank/DDBJ databases">
        <title>Freshwater and sediment microbial communities from various areas in North America, analyzing microbe dynamics in response to fracking.</title>
        <authorList>
            <person name="Lamendella R."/>
        </authorList>
    </citation>
    <scope>NUCLEOTIDE SEQUENCE [LARGE SCALE GENOMIC DNA]</scope>
    <source>
        <strain evidence="4 5">15_TX</strain>
    </source>
</reference>
<keyword evidence="2" id="KW-0012">Acyltransferase</keyword>
<keyword evidence="1 4" id="KW-0808">Transferase</keyword>
<dbReference type="PANTHER" id="PTHR43420">
    <property type="entry name" value="ACETYLTRANSFERASE"/>
    <property type="match status" value="1"/>
</dbReference>
<dbReference type="SUPFAM" id="SSF55729">
    <property type="entry name" value="Acyl-CoA N-acyltransferases (Nat)"/>
    <property type="match status" value="1"/>
</dbReference>
<evidence type="ECO:0000259" key="3">
    <source>
        <dbReference type="PROSITE" id="PS51186"/>
    </source>
</evidence>
<dbReference type="PANTHER" id="PTHR43420:SF44">
    <property type="entry name" value="ACETYLTRANSFERASE YPEA"/>
    <property type="match status" value="1"/>
</dbReference>
<dbReference type="PROSITE" id="PS51186">
    <property type="entry name" value="GNAT"/>
    <property type="match status" value="1"/>
</dbReference>
<dbReference type="GO" id="GO:0016747">
    <property type="term" value="F:acyltransferase activity, transferring groups other than amino-acyl groups"/>
    <property type="evidence" value="ECO:0007669"/>
    <property type="project" value="InterPro"/>
</dbReference>
<organism evidence="4 5">
    <name type="scientific">Cytobacillus oceanisediminis</name>
    <dbReference type="NCBI Taxonomy" id="665099"/>
    <lineage>
        <taxon>Bacteria</taxon>
        <taxon>Bacillati</taxon>
        <taxon>Bacillota</taxon>
        <taxon>Bacilli</taxon>
        <taxon>Bacillales</taxon>
        <taxon>Bacillaceae</taxon>
        <taxon>Cytobacillus</taxon>
    </lineage>
</organism>
<dbReference type="RefSeq" id="WP_110067766.1">
    <property type="nucleotide sequence ID" value="NZ_QGTW01000025.1"/>
</dbReference>
<evidence type="ECO:0000256" key="2">
    <source>
        <dbReference type="ARBA" id="ARBA00023315"/>
    </source>
</evidence>
<proteinExistence type="predicted"/>
<feature type="domain" description="N-acetyltransferase" evidence="3">
    <location>
        <begin position="1"/>
        <end position="154"/>
    </location>
</feature>
<name>A0A2V2ZDB5_9BACI</name>